<keyword evidence="3 5" id="KW-1133">Transmembrane helix</keyword>
<gene>
    <name evidence="7" type="ORF">NSJP_3312</name>
</gene>
<evidence type="ECO:0000256" key="2">
    <source>
        <dbReference type="ARBA" id="ARBA00022692"/>
    </source>
</evidence>
<feature type="domain" description="DUF1232" evidence="6">
    <location>
        <begin position="64"/>
        <end position="99"/>
    </location>
</feature>
<organism evidence="7 8">
    <name type="scientific">Nitrospira japonica</name>
    <dbReference type="NCBI Taxonomy" id="1325564"/>
    <lineage>
        <taxon>Bacteria</taxon>
        <taxon>Pseudomonadati</taxon>
        <taxon>Nitrospirota</taxon>
        <taxon>Nitrospiria</taxon>
        <taxon>Nitrospirales</taxon>
        <taxon>Nitrospiraceae</taxon>
        <taxon>Nitrospira</taxon>
    </lineage>
</organism>
<sequence length="128" mass="14145">MFGQYGGRAGRYLRDKERLQRLIGEALSMARARGGAIWTDIQLLTRLLKAWMNGAYHGVSAQTLVAIVAALIYFINPFDAVPDFIPGLGYIDDAALIAWLLKSLAGDLDQFKNWEDRNGSAESPQETA</sequence>
<name>A0A1W1I9C1_9BACT</name>
<dbReference type="OrthoDB" id="9793277at2"/>
<reference evidence="7 8" key="1">
    <citation type="submission" date="2017-03" db="EMBL/GenBank/DDBJ databases">
        <authorList>
            <person name="Afonso C.L."/>
            <person name="Miller P.J."/>
            <person name="Scott M.A."/>
            <person name="Spackman E."/>
            <person name="Goraichik I."/>
            <person name="Dimitrov K.M."/>
            <person name="Suarez D.L."/>
            <person name="Swayne D.E."/>
        </authorList>
    </citation>
    <scope>NUCLEOTIDE SEQUENCE [LARGE SCALE GENOMIC DNA]</scope>
    <source>
        <strain evidence="7">Genome sequencing of Nitrospira japonica strain NJ11</strain>
    </source>
</reference>
<evidence type="ECO:0000256" key="3">
    <source>
        <dbReference type="ARBA" id="ARBA00022989"/>
    </source>
</evidence>
<dbReference type="AlphaFoldDB" id="A0A1W1I9C1"/>
<dbReference type="GO" id="GO:0012505">
    <property type="term" value="C:endomembrane system"/>
    <property type="evidence" value="ECO:0007669"/>
    <property type="project" value="UniProtKB-SubCell"/>
</dbReference>
<dbReference type="STRING" id="1325564.NSJP_3312"/>
<evidence type="ECO:0000256" key="1">
    <source>
        <dbReference type="ARBA" id="ARBA00004127"/>
    </source>
</evidence>
<dbReference type="RefSeq" id="WP_080887690.1">
    <property type="nucleotide sequence ID" value="NZ_LT828648.1"/>
</dbReference>
<comment type="subcellular location">
    <subcellularLocation>
        <location evidence="1">Endomembrane system</location>
        <topology evidence="1">Multi-pass membrane protein</topology>
    </subcellularLocation>
</comment>
<evidence type="ECO:0000259" key="6">
    <source>
        <dbReference type="Pfam" id="PF06803"/>
    </source>
</evidence>
<evidence type="ECO:0000256" key="5">
    <source>
        <dbReference type="SAM" id="Phobius"/>
    </source>
</evidence>
<dbReference type="KEGG" id="nja:NSJP_3312"/>
<proteinExistence type="predicted"/>
<evidence type="ECO:0000313" key="8">
    <source>
        <dbReference type="Proteomes" id="UP000192042"/>
    </source>
</evidence>
<accession>A0A1W1I9C1</accession>
<dbReference type="InterPro" id="IPR010652">
    <property type="entry name" value="DUF1232"/>
</dbReference>
<protein>
    <recommendedName>
        <fullName evidence="6">DUF1232 domain-containing protein</fullName>
    </recommendedName>
</protein>
<dbReference type="Pfam" id="PF06803">
    <property type="entry name" value="DUF1232"/>
    <property type="match status" value="1"/>
</dbReference>
<keyword evidence="2 5" id="KW-0812">Transmembrane</keyword>
<evidence type="ECO:0000313" key="7">
    <source>
        <dbReference type="EMBL" id="SLM49479.1"/>
    </source>
</evidence>
<dbReference type="Proteomes" id="UP000192042">
    <property type="component" value="Chromosome I"/>
</dbReference>
<keyword evidence="8" id="KW-1185">Reference proteome</keyword>
<keyword evidence="4 5" id="KW-0472">Membrane</keyword>
<dbReference type="EMBL" id="LT828648">
    <property type="protein sequence ID" value="SLM49479.1"/>
    <property type="molecule type" value="Genomic_DNA"/>
</dbReference>
<evidence type="ECO:0000256" key="4">
    <source>
        <dbReference type="ARBA" id="ARBA00023136"/>
    </source>
</evidence>
<feature type="transmembrane region" description="Helical" evidence="5">
    <location>
        <begin position="55"/>
        <end position="75"/>
    </location>
</feature>